<feature type="compositionally biased region" description="Basic and acidic residues" evidence="5">
    <location>
        <begin position="123"/>
        <end position="142"/>
    </location>
</feature>
<dbReference type="EMBL" id="JAPDFR010000002">
    <property type="protein sequence ID" value="KAK0389707.1"/>
    <property type="molecule type" value="Genomic_DNA"/>
</dbReference>
<evidence type="ECO:0000256" key="5">
    <source>
        <dbReference type="SAM" id="MobiDB-lite"/>
    </source>
</evidence>
<comment type="caution">
    <text evidence="7">The sequence shown here is derived from an EMBL/GenBank/DDBJ whole genome shotgun (WGS) entry which is preliminary data.</text>
</comment>
<dbReference type="GO" id="GO:0000978">
    <property type="term" value="F:RNA polymerase II cis-regulatory region sequence-specific DNA binding"/>
    <property type="evidence" value="ECO:0007669"/>
    <property type="project" value="TreeGrafter"/>
</dbReference>
<evidence type="ECO:0000313" key="7">
    <source>
        <dbReference type="EMBL" id="KAK0389707.1"/>
    </source>
</evidence>
<dbReference type="Gene3D" id="1.10.30.10">
    <property type="entry name" value="High mobility group box domain"/>
    <property type="match status" value="1"/>
</dbReference>
<evidence type="ECO:0000256" key="2">
    <source>
        <dbReference type="ARBA" id="ARBA00023125"/>
    </source>
</evidence>
<reference evidence="7" key="1">
    <citation type="submission" date="2022-10" db="EMBL/GenBank/DDBJ databases">
        <title>Determination and structural analysis of whole genome sequence of Sarocladium strictum F4-1.</title>
        <authorList>
            <person name="Hu L."/>
            <person name="Jiang Y."/>
        </authorList>
    </citation>
    <scope>NUCLEOTIDE SEQUENCE</scope>
    <source>
        <strain evidence="7">F4-1</strain>
    </source>
</reference>
<dbReference type="PROSITE" id="PS50118">
    <property type="entry name" value="HMG_BOX_2"/>
    <property type="match status" value="1"/>
</dbReference>
<dbReference type="GO" id="GO:0001228">
    <property type="term" value="F:DNA-binding transcription activator activity, RNA polymerase II-specific"/>
    <property type="evidence" value="ECO:0007669"/>
    <property type="project" value="TreeGrafter"/>
</dbReference>
<dbReference type="CDD" id="cd01389">
    <property type="entry name" value="HMG-box_ROX1-like"/>
    <property type="match status" value="1"/>
</dbReference>
<organism evidence="7 8">
    <name type="scientific">Sarocladium strictum</name>
    <name type="common">Black bundle disease fungus</name>
    <name type="synonym">Acremonium strictum</name>
    <dbReference type="NCBI Taxonomy" id="5046"/>
    <lineage>
        <taxon>Eukaryota</taxon>
        <taxon>Fungi</taxon>
        <taxon>Dikarya</taxon>
        <taxon>Ascomycota</taxon>
        <taxon>Pezizomycotina</taxon>
        <taxon>Sordariomycetes</taxon>
        <taxon>Hypocreomycetidae</taxon>
        <taxon>Hypocreales</taxon>
        <taxon>Sarocladiaceae</taxon>
        <taxon>Sarocladium</taxon>
    </lineage>
</organism>
<name>A0AA39GLR8_SARSR</name>
<keyword evidence="1" id="KW-0805">Transcription regulation</keyword>
<feature type="region of interest" description="Disordered" evidence="5">
    <location>
        <begin position="251"/>
        <end position="361"/>
    </location>
</feature>
<dbReference type="InterPro" id="IPR050140">
    <property type="entry name" value="SRY-related_HMG-box_TF-like"/>
</dbReference>
<protein>
    <recommendedName>
        <fullName evidence="6">HMG box domain-containing protein</fullName>
    </recommendedName>
</protein>
<feature type="region of interest" description="Disordered" evidence="5">
    <location>
        <begin position="123"/>
        <end position="210"/>
    </location>
</feature>
<keyword evidence="4" id="KW-0539">Nucleus</keyword>
<feature type="compositionally biased region" description="Polar residues" evidence="5">
    <location>
        <begin position="252"/>
        <end position="270"/>
    </location>
</feature>
<dbReference type="SUPFAM" id="SSF47095">
    <property type="entry name" value="HMG-box"/>
    <property type="match status" value="1"/>
</dbReference>
<dbReference type="SMART" id="SM00398">
    <property type="entry name" value="HMG"/>
    <property type="match status" value="1"/>
</dbReference>
<feature type="compositionally biased region" description="Polar residues" evidence="5">
    <location>
        <begin position="305"/>
        <end position="348"/>
    </location>
</feature>
<dbReference type="FunFam" id="1.10.30.10:FF:000041">
    <property type="entry name" value="HMG box family protein"/>
    <property type="match status" value="1"/>
</dbReference>
<accession>A0AA39GLR8</accession>
<proteinExistence type="predicted"/>
<feature type="region of interest" description="Disordered" evidence="5">
    <location>
        <begin position="435"/>
        <end position="458"/>
    </location>
</feature>
<dbReference type="GO" id="GO:0000122">
    <property type="term" value="P:negative regulation of transcription by RNA polymerase II"/>
    <property type="evidence" value="ECO:0007669"/>
    <property type="project" value="TreeGrafter"/>
</dbReference>
<gene>
    <name evidence="7" type="ORF">NLU13_3280</name>
</gene>
<dbReference type="AlphaFoldDB" id="A0AA39GLR8"/>
<dbReference type="InterPro" id="IPR036910">
    <property type="entry name" value="HMG_box_dom_sf"/>
</dbReference>
<keyword evidence="8" id="KW-1185">Reference proteome</keyword>
<dbReference type="Pfam" id="PF00505">
    <property type="entry name" value="HMG_box"/>
    <property type="match status" value="1"/>
</dbReference>
<dbReference type="Proteomes" id="UP001175261">
    <property type="component" value="Unassembled WGS sequence"/>
</dbReference>
<evidence type="ECO:0000313" key="8">
    <source>
        <dbReference type="Proteomes" id="UP001175261"/>
    </source>
</evidence>
<dbReference type="InterPro" id="IPR009071">
    <property type="entry name" value="HMG_box_dom"/>
</dbReference>
<evidence type="ECO:0000256" key="4">
    <source>
        <dbReference type="PROSITE-ProRule" id="PRU00267"/>
    </source>
</evidence>
<dbReference type="PANTHER" id="PTHR10270">
    <property type="entry name" value="SOX TRANSCRIPTION FACTOR"/>
    <property type="match status" value="1"/>
</dbReference>
<evidence type="ECO:0000259" key="6">
    <source>
        <dbReference type="PROSITE" id="PS50118"/>
    </source>
</evidence>
<dbReference type="GO" id="GO:0030154">
    <property type="term" value="P:cell differentiation"/>
    <property type="evidence" value="ECO:0007669"/>
    <property type="project" value="TreeGrafter"/>
</dbReference>
<feature type="domain" description="HMG box" evidence="6">
    <location>
        <begin position="84"/>
        <end position="152"/>
    </location>
</feature>
<dbReference type="PANTHER" id="PTHR10270:SF161">
    <property type="entry name" value="SEX-DETERMINING REGION Y PROTEIN"/>
    <property type="match status" value="1"/>
</dbReference>
<feature type="region of interest" description="Disordered" evidence="5">
    <location>
        <begin position="481"/>
        <end position="522"/>
    </location>
</feature>
<sequence length="633" mass="69796">MMVSPRTEALAGVGVAGYRDVRQHIPSSAGASPSAAWARKRAASLDALEEDKVKLEQMHPGAPRAIAIDEQRDHVCLCTSDPKIPRPRNAFILYRISHHTKVAQDNPGLSNPDISKIIGDKWKKEPDEEKERWRKLADEEKRRHQQMYPEYRYKPRRASKGQPPRKGGTSPVEDTGRCTKCNGRLLTTPDTFQPPSAPITPKNEMNDPLCVQSNYSYDSLMVDRRRHSVQTAPARSINDESPEAKRRRLNETGENQSMQPPSGTPNSFTPRQPGDAFPTAPGPVHTPSRLPFSGGPLPQPGGIPRSQSGPINGPSRNYSTAQWNSPVSSQRQPAPNSSYQLPPLRNSTPPQPSGLGLRPALPRQGSFAAEVLNIPAERKLSHLMKVCRPLPARPGRGQIIAVEGPHEGPALCEISQVVEQALQTCRNTCVRSWSGTDADSGARSTAEGAAGKGISGQKPPVSIPDYYTSIMKWHEKSNQITRHVSGESRDPGQIQAGEDHSNPPPFMSSPTTDGRGPKSQPTPVALIKDGYSLTESDRFACNSADTENWSPNDHWQWAAFMWRGVVAPDLTVYVCPSRGEDIEHMGSVDFQRQLNMMLVRVPITLEVSESTRRRVAFEVKEWMADRLPRQAGD</sequence>
<evidence type="ECO:0000256" key="1">
    <source>
        <dbReference type="ARBA" id="ARBA00023015"/>
    </source>
</evidence>
<keyword evidence="3" id="KW-0804">Transcription</keyword>
<evidence type="ECO:0000256" key="3">
    <source>
        <dbReference type="ARBA" id="ARBA00023163"/>
    </source>
</evidence>
<dbReference type="GO" id="GO:0005634">
    <property type="term" value="C:nucleus"/>
    <property type="evidence" value="ECO:0007669"/>
    <property type="project" value="UniProtKB-UniRule"/>
</dbReference>
<feature type="DNA-binding region" description="HMG box" evidence="4">
    <location>
        <begin position="84"/>
        <end position="152"/>
    </location>
</feature>
<keyword evidence="2 4" id="KW-0238">DNA-binding</keyword>